<dbReference type="EMBL" id="CM047947">
    <property type="protein sequence ID" value="KAI9896955.1"/>
    <property type="molecule type" value="Genomic_DNA"/>
</dbReference>
<proteinExistence type="predicted"/>
<evidence type="ECO:0000313" key="2">
    <source>
        <dbReference type="Proteomes" id="UP001163324"/>
    </source>
</evidence>
<protein>
    <submittedName>
        <fullName evidence="1">Uncharacterized protein</fullName>
    </submittedName>
</protein>
<name>A0ACC0UTA8_9HYPO</name>
<comment type="caution">
    <text evidence="1">The sequence shown here is derived from an EMBL/GenBank/DDBJ whole genome shotgun (WGS) entry which is preliminary data.</text>
</comment>
<sequence length="340" mass="37220">MTSNYINKVAIIGAGGNVGSFITASLLATNRHAITALTRHDGAGQHAFPAGVAVAPIDYARPETLVAALRGQDALVVTLGVSVPEEVHHAVVRAAAEARVPWVLPNEWGADTDDEATRRDLPMWERNKRIREAIKELGRSSFISLCTGYWYEWSLSIPAAWGFHFPSRTVTLVDDGDTRISVSTWPQVGRAAAALLSLPIHHQPINNTSTTTTEEKTCLDSLRDRTVFVNSFTLSQRDMLQSVLRVTGDAASDWTILKQPHEQRFRAGRDEVAAATSGGERAAAFAKMIYARVLYPDGVGNFERSRGTLNEALALPREDVDEATARAIERARKPLFADLH</sequence>
<gene>
    <name evidence="1" type="ORF">N3K66_007977</name>
</gene>
<dbReference type="Proteomes" id="UP001163324">
    <property type="component" value="Chromosome 8"/>
</dbReference>
<evidence type="ECO:0000313" key="1">
    <source>
        <dbReference type="EMBL" id="KAI9896955.1"/>
    </source>
</evidence>
<keyword evidence="2" id="KW-1185">Reference proteome</keyword>
<organism evidence="1 2">
    <name type="scientific">Trichothecium roseum</name>
    <dbReference type="NCBI Taxonomy" id="47278"/>
    <lineage>
        <taxon>Eukaryota</taxon>
        <taxon>Fungi</taxon>
        <taxon>Dikarya</taxon>
        <taxon>Ascomycota</taxon>
        <taxon>Pezizomycotina</taxon>
        <taxon>Sordariomycetes</taxon>
        <taxon>Hypocreomycetidae</taxon>
        <taxon>Hypocreales</taxon>
        <taxon>Hypocreales incertae sedis</taxon>
        <taxon>Trichothecium</taxon>
    </lineage>
</organism>
<accession>A0ACC0UTA8</accession>
<reference evidence="1" key="1">
    <citation type="submission" date="2022-10" db="EMBL/GenBank/DDBJ databases">
        <title>Complete Genome of Trichothecium roseum strain YXFP-22015, a Plant Pathogen Isolated from Citrus.</title>
        <authorList>
            <person name="Wang Y."/>
            <person name="Zhu L."/>
        </authorList>
    </citation>
    <scope>NUCLEOTIDE SEQUENCE</scope>
    <source>
        <strain evidence="1">YXFP-22015</strain>
    </source>
</reference>